<name>A0ABW4HMT3_9BACI</name>
<keyword evidence="1" id="KW-1133">Transmembrane helix</keyword>
<organism evidence="2 3">
    <name type="scientific">Oceanobacillus luteolus</name>
    <dbReference type="NCBI Taxonomy" id="1274358"/>
    <lineage>
        <taxon>Bacteria</taxon>
        <taxon>Bacillati</taxon>
        <taxon>Bacillota</taxon>
        <taxon>Bacilli</taxon>
        <taxon>Bacillales</taxon>
        <taxon>Bacillaceae</taxon>
        <taxon>Oceanobacillus</taxon>
    </lineage>
</organism>
<proteinExistence type="predicted"/>
<keyword evidence="1" id="KW-0472">Membrane</keyword>
<comment type="caution">
    <text evidence="2">The sequence shown here is derived from an EMBL/GenBank/DDBJ whole genome shotgun (WGS) entry which is preliminary data.</text>
</comment>
<dbReference type="RefSeq" id="WP_379596158.1">
    <property type="nucleotide sequence ID" value="NZ_JBHUDE010000015.1"/>
</dbReference>
<accession>A0ABW4HMT3</accession>
<feature type="transmembrane region" description="Helical" evidence="1">
    <location>
        <begin position="12"/>
        <end position="34"/>
    </location>
</feature>
<feature type="transmembrane region" description="Helical" evidence="1">
    <location>
        <begin position="171"/>
        <end position="189"/>
    </location>
</feature>
<sequence length="196" mass="23194">MEKSSGRMMLTNVKLVFHLLITIIAFSSIVLHVIYSPAPFVSITKFTIHSNLIVFLTFLFNSLKRKDTPFLDFLKNCSVIFMSVNILTYRFLLSSGGDYEGIRIITNFTLHYLIPILVFINWIFFETKKKYRFIYIFYWMFYPLLYTIVSLVRGWFDGFYPYFFLNPNGEITFGVGSYLNVFLFMTVDLRQYLGHI</sequence>
<feature type="transmembrane region" description="Helical" evidence="1">
    <location>
        <begin position="40"/>
        <end position="61"/>
    </location>
</feature>
<dbReference type="Proteomes" id="UP001597221">
    <property type="component" value="Unassembled WGS sequence"/>
</dbReference>
<dbReference type="EMBL" id="JBHUDE010000015">
    <property type="protein sequence ID" value="MFD1606834.1"/>
    <property type="molecule type" value="Genomic_DNA"/>
</dbReference>
<gene>
    <name evidence="2" type="ORF">ACFSBH_04125</name>
</gene>
<dbReference type="InterPro" id="IPR049713">
    <property type="entry name" value="Pr6Pr-like"/>
</dbReference>
<dbReference type="NCBIfam" id="NF038065">
    <property type="entry name" value="Pr6Pr"/>
    <property type="match status" value="1"/>
</dbReference>
<evidence type="ECO:0000313" key="2">
    <source>
        <dbReference type="EMBL" id="MFD1606834.1"/>
    </source>
</evidence>
<feature type="transmembrane region" description="Helical" evidence="1">
    <location>
        <begin position="104"/>
        <end position="124"/>
    </location>
</feature>
<keyword evidence="3" id="KW-1185">Reference proteome</keyword>
<feature type="transmembrane region" description="Helical" evidence="1">
    <location>
        <begin position="73"/>
        <end position="92"/>
    </location>
</feature>
<evidence type="ECO:0000313" key="3">
    <source>
        <dbReference type="Proteomes" id="UP001597221"/>
    </source>
</evidence>
<reference evidence="3" key="1">
    <citation type="journal article" date="2019" name="Int. J. Syst. Evol. Microbiol.">
        <title>The Global Catalogue of Microorganisms (GCM) 10K type strain sequencing project: providing services to taxonomists for standard genome sequencing and annotation.</title>
        <authorList>
            <consortium name="The Broad Institute Genomics Platform"/>
            <consortium name="The Broad Institute Genome Sequencing Center for Infectious Disease"/>
            <person name="Wu L."/>
            <person name="Ma J."/>
        </authorList>
    </citation>
    <scope>NUCLEOTIDE SEQUENCE [LARGE SCALE GENOMIC DNA]</scope>
    <source>
        <strain evidence="3">CGMCC 1.12376</strain>
    </source>
</reference>
<feature type="transmembrane region" description="Helical" evidence="1">
    <location>
        <begin position="136"/>
        <end position="156"/>
    </location>
</feature>
<protein>
    <submittedName>
        <fullName evidence="2">Pr6Pr family membrane protein</fullName>
    </submittedName>
</protein>
<keyword evidence="1" id="KW-0812">Transmembrane</keyword>
<evidence type="ECO:0000256" key="1">
    <source>
        <dbReference type="SAM" id="Phobius"/>
    </source>
</evidence>